<evidence type="ECO:0000256" key="10">
    <source>
        <dbReference type="ARBA" id="ARBA00040319"/>
    </source>
</evidence>
<evidence type="ECO:0000256" key="6">
    <source>
        <dbReference type="ARBA" id="ARBA00022692"/>
    </source>
</evidence>
<protein>
    <recommendedName>
        <fullName evidence="10">Arginine ABC transporter permease protein ArtM</fullName>
    </recommendedName>
</protein>
<keyword evidence="7" id="KW-0029">Amino-acid transport</keyword>
<keyword evidence="6 11" id="KW-0812">Transmembrane</keyword>
<keyword evidence="3 11" id="KW-0813">Transport</keyword>
<dbReference type="GO" id="GO:0022857">
    <property type="term" value="F:transmembrane transporter activity"/>
    <property type="evidence" value="ECO:0007669"/>
    <property type="project" value="InterPro"/>
</dbReference>
<evidence type="ECO:0000259" key="12">
    <source>
        <dbReference type="PROSITE" id="PS50928"/>
    </source>
</evidence>
<dbReference type="InterPro" id="IPR000515">
    <property type="entry name" value="MetI-like"/>
</dbReference>
<dbReference type="SUPFAM" id="SSF161098">
    <property type="entry name" value="MetI-like"/>
    <property type="match status" value="1"/>
</dbReference>
<dbReference type="NCBIfam" id="TIGR01726">
    <property type="entry name" value="HEQRo_perm_3TM"/>
    <property type="match status" value="1"/>
</dbReference>
<dbReference type="GO" id="GO:0006865">
    <property type="term" value="P:amino acid transport"/>
    <property type="evidence" value="ECO:0007669"/>
    <property type="project" value="UniProtKB-KW"/>
</dbReference>
<evidence type="ECO:0000256" key="2">
    <source>
        <dbReference type="ARBA" id="ARBA00010072"/>
    </source>
</evidence>
<evidence type="ECO:0000256" key="11">
    <source>
        <dbReference type="RuleBase" id="RU363032"/>
    </source>
</evidence>
<dbReference type="PANTHER" id="PTHR30614:SF10">
    <property type="entry name" value="ARGININE ABC TRANSPORTER PERMEASE PROTEIN ARTM"/>
    <property type="match status" value="1"/>
</dbReference>
<comment type="subcellular location">
    <subcellularLocation>
        <location evidence="1">Cell inner membrane</location>
        <topology evidence="1">Multi-pass membrane protein</topology>
    </subcellularLocation>
    <subcellularLocation>
        <location evidence="11">Cell membrane</location>
        <topology evidence="11">Multi-pass membrane protein</topology>
    </subcellularLocation>
</comment>
<feature type="transmembrane region" description="Helical" evidence="11">
    <location>
        <begin position="97"/>
        <end position="116"/>
    </location>
</feature>
<evidence type="ECO:0000256" key="1">
    <source>
        <dbReference type="ARBA" id="ARBA00004429"/>
    </source>
</evidence>
<accession>A0A3E0DJ99</accession>
<dbReference type="Proteomes" id="UP000256542">
    <property type="component" value="Unassembled WGS sequence"/>
</dbReference>
<keyword evidence="14" id="KW-1185">Reference proteome</keyword>
<dbReference type="Gene3D" id="1.10.3720.10">
    <property type="entry name" value="MetI-like"/>
    <property type="match status" value="1"/>
</dbReference>
<dbReference type="InterPro" id="IPR010065">
    <property type="entry name" value="AA_ABC_transptr_permease_3TM"/>
</dbReference>
<comment type="similarity">
    <text evidence="2">Belongs to the binding-protein-dependent transport system permease family. HisMQ subfamily.</text>
</comment>
<evidence type="ECO:0000256" key="3">
    <source>
        <dbReference type="ARBA" id="ARBA00022448"/>
    </source>
</evidence>
<feature type="transmembrane region" description="Helical" evidence="11">
    <location>
        <begin position="171"/>
        <end position="190"/>
    </location>
</feature>
<name>A0A3E0DJ99_9GAMM</name>
<keyword evidence="4" id="KW-1003">Cell membrane</keyword>
<evidence type="ECO:0000256" key="5">
    <source>
        <dbReference type="ARBA" id="ARBA00022519"/>
    </source>
</evidence>
<keyword evidence="9 11" id="KW-0472">Membrane</keyword>
<keyword evidence="5" id="KW-0997">Cell inner membrane</keyword>
<dbReference type="CDD" id="cd06261">
    <property type="entry name" value="TM_PBP2"/>
    <property type="match status" value="1"/>
</dbReference>
<proteinExistence type="inferred from homology"/>
<sequence length="241" mass="27632">MEKINWLDWGVIDWNLPLNHWDLFIVGTFNTVLLTILALFVGWVLSIPLAFLRANRNKLFNYPILCFTYVFRGTPLLIQLFLIYYGAGQFDIIKESVFWVILKDPWWCAFIAFSLNSAAYQTEILRGAIETMPQGENEVAVSMGMPVLLRLRRIILPSATRRALPMYSNEIIFMLHGSVIASTITILDILKAGRMVNGQYYVAYEGFITAAVIYMALVFITTKGLKRLEGNWNAYKQPRTT</sequence>
<keyword evidence="8 11" id="KW-1133">Transmembrane helix</keyword>
<dbReference type="Pfam" id="PF00528">
    <property type="entry name" value="BPD_transp_1"/>
    <property type="match status" value="1"/>
</dbReference>
<feature type="transmembrane region" description="Helical" evidence="11">
    <location>
        <begin position="23"/>
        <end position="52"/>
    </location>
</feature>
<dbReference type="AlphaFoldDB" id="A0A3E0DJ99"/>
<feature type="transmembrane region" description="Helical" evidence="11">
    <location>
        <begin position="64"/>
        <end position="85"/>
    </location>
</feature>
<organism evidence="13 14">
    <name type="scientific">Marinomonas pollencensis</name>
    <dbReference type="NCBI Taxonomy" id="491954"/>
    <lineage>
        <taxon>Bacteria</taxon>
        <taxon>Pseudomonadati</taxon>
        <taxon>Pseudomonadota</taxon>
        <taxon>Gammaproteobacteria</taxon>
        <taxon>Oceanospirillales</taxon>
        <taxon>Oceanospirillaceae</taxon>
        <taxon>Marinomonas</taxon>
    </lineage>
</organism>
<dbReference type="InterPro" id="IPR043429">
    <property type="entry name" value="ArtM/GltK/GlnP/TcyL/YhdX-like"/>
</dbReference>
<dbReference type="RefSeq" id="WP_220342978.1">
    <property type="nucleotide sequence ID" value="NZ_QUNG01000010.1"/>
</dbReference>
<comment type="caution">
    <text evidence="13">The sequence shown here is derived from an EMBL/GenBank/DDBJ whole genome shotgun (WGS) entry which is preliminary data.</text>
</comment>
<evidence type="ECO:0000256" key="9">
    <source>
        <dbReference type="ARBA" id="ARBA00023136"/>
    </source>
</evidence>
<evidence type="ECO:0000256" key="7">
    <source>
        <dbReference type="ARBA" id="ARBA00022970"/>
    </source>
</evidence>
<dbReference type="PROSITE" id="PS50928">
    <property type="entry name" value="ABC_TM1"/>
    <property type="match status" value="1"/>
</dbReference>
<dbReference type="InterPro" id="IPR035906">
    <property type="entry name" value="MetI-like_sf"/>
</dbReference>
<gene>
    <name evidence="13" type="ORF">DFP81_11061</name>
</gene>
<dbReference type="PANTHER" id="PTHR30614">
    <property type="entry name" value="MEMBRANE COMPONENT OF AMINO ACID ABC TRANSPORTER"/>
    <property type="match status" value="1"/>
</dbReference>
<evidence type="ECO:0000256" key="4">
    <source>
        <dbReference type="ARBA" id="ARBA00022475"/>
    </source>
</evidence>
<feature type="transmembrane region" description="Helical" evidence="11">
    <location>
        <begin position="202"/>
        <end position="220"/>
    </location>
</feature>
<feature type="domain" description="ABC transmembrane type-1" evidence="12">
    <location>
        <begin position="28"/>
        <end position="225"/>
    </location>
</feature>
<dbReference type="EMBL" id="QUNG01000010">
    <property type="protein sequence ID" value="REG82173.1"/>
    <property type="molecule type" value="Genomic_DNA"/>
</dbReference>
<evidence type="ECO:0000256" key="8">
    <source>
        <dbReference type="ARBA" id="ARBA00022989"/>
    </source>
</evidence>
<dbReference type="GO" id="GO:0043190">
    <property type="term" value="C:ATP-binding cassette (ABC) transporter complex"/>
    <property type="evidence" value="ECO:0007669"/>
    <property type="project" value="InterPro"/>
</dbReference>
<evidence type="ECO:0000313" key="13">
    <source>
        <dbReference type="EMBL" id="REG82173.1"/>
    </source>
</evidence>
<reference evidence="13 14" key="1">
    <citation type="submission" date="2018-08" db="EMBL/GenBank/DDBJ databases">
        <title>Genomic Encyclopedia of Type Strains, Phase III (KMG-III): the genomes of soil and plant-associated and newly described type strains.</title>
        <authorList>
            <person name="Whitman W."/>
        </authorList>
    </citation>
    <scope>NUCLEOTIDE SEQUENCE [LARGE SCALE GENOMIC DNA]</scope>
    <source>
        <strain evidence="13 14">CECT 7375</strain>
    </source>
</reference>
<evidence type="ECO:0000313" key="14">
    <source>
        <dbReference type="Proteomes" id="UP000256542"/>
    </source>
</evidence>